<dbReference type="Proteomes" id="UP000610456">
    <property type="component" value="Unassembled WGS sequence"/>
</dbReference>
<evidence type="ECO:0000256" key="1">
    <source>
        <dbReference type="SAM" id="Phobius"/>
    </source>
</evidence>
<name>A0A918SFV2_9FLAO</name>
<gene>
    <name evidence="2" type="ORF">GCM10007103_21830</name>
</gene>
<keyword evidence="1" id="KW-0812">Transmembrane</keyword>
<reference evidence="2" key="1">
    <citation type="journal article" date="2014" name="Int. J. Syst. Evol. Microbiol.">
        <title>Complete genome sequence of Corynebacterium casei LMG S-19264T (=DSM 44701T), isolated from a smear-ripened cheese.</title>
        <authorList>
            <consortium name="US DOE Joint Genome Institute (JGI-PGF)"/>
            <person name="Walter F."/>
            <person name="Albersmeier A."/>
            <person name="Kalinowski J."/>
            <person name="Ruckert C."/>
        </authorList>
    </citation>
    <scope>NUCLEOTIDE SEQUENCE</scope>
    <source>
        <strain evidence="2">KCTC 12719</strain>
    </source>
</reference>
<proteinExistence type="predicted"/>
<comment type="caution">
    <text evidence="2">The sequence shown here is derived from an EMBL/GenBank/DDBJ whole genome shotgun (WGS) entry which is preliminary data.</text>
</comment>
<dbReference type="EMBL" id="BMXB01000008">
    <property type="protein sequence ID" value="GHA40023.1"/>
    <property type="molecule type" value="Genomic_DNA"/>
</dbReference>
<protein>
    <recommendedName>
        <fullName evidence="4">Magnesium citrate secondary transporter</fullName>
    </recommendedName>
</protein>
<dbReference type="AlphaFoldDB" id="A0A918SFV2"/>
<keyword evidence="3" id="KW-1185">Reference proteome</keyword>
<evidence type="ECO:0000313" key="2">
    <source>
        <dbReference type="EMBL" id="GHA40023.1"/>
    </source>
</evidence>
<keyword evidence="1" id="KW-0472">Membrane</keyword>
<reference evidence="2" key="2">
    <citation type="submission" date="2020-09" db="EMBL/GenBank/DDBJ databases">
        <authorList>
            <person name="Sun Q."/>
            <person name="Kim S."/>
        </authorList>
    </citation>
    <scope>NUCLEOTIDE SEQUENCE</scope>
    <source>
        <strain evidence="2">KCTC 12719</strain>
    </source>
</reference>
<organism evidence="2 3">
    <name type="scientific">Salinimicrobium marinum</name>
    <dbReference type="NCBI Taxonomy" id="680283"/>
    <lineage>
        <taxon>Bacteria</taxon>
        <taxon>Pseudomonadati</taxon>
        <taxon>Bacteroidota</taxon>
        <taxon>Flavobacteriia</taxon>
        <taxon>Flavobacteriales</taxon>
        <taxon>Flavobacteriaceae</taxon>
        <taxon>Salinimicrobium</taxon>
    </lineage>
</organism>
<keyword evidence="1" id="KW-1133">Transmembrane helix</keyword>
<evidence type="ECO:0008006" key="4">
    <source>
        <dbReference type="Google" id="ProtNLM"/>
    </source>
</evidence>
<feature type="transmembrane region" description="Helical" evidence="1">
    <location>
        <begin position="5"/>
        <end position="26"/>
    </location>
</feature>
<dbReference type="RefSeq" id="WP_189604789.1">
    <property type="nucleotide sequence ID" value="NZ_BMXB01000008.1"/>
</dbReference>
<feature type="transmembrane region" description="Helical" evidence="1">
    <location>
        <begin position="64"/>
        <end position="85"/>
    </location>
</feature>
<feature type="transmembrane region" description="Helical" evidence="1">
    <location>
        <begin position="32"/>
        <end position="52"/>
    </location>
</feature>
<accession>A0A918SFV2</accession>
<feature type="transmembrane region" description="Helical" evidence="1">
    <location>
        <begin position="91"/>
        <end position="111"/>
    </location>
</feature>
<evidence type="ECO:0000313" key="3">
    <source>
        <dbReference type="Proteomes" id="UP000610456"/>
    </source>
</evidence>
<sequence length="121" mass="14400">MNRIFISFAFFIVAFLIIQFHQFLNISLPDWILFYGKDFICLPIVLTVCLLAMQFLKKDHSIRLDLFTVLSMAAFYAFYFELYLPKVKVRYTADFTDVVMYFLGALLFYFLQEKPEQKTIS</sequence>